<dbReference type="InterPro" id="IPR011042">
    <property type="entry name" value="6-blade_b-propeller_TolB-like"/>
</dbReference>
<organism evidence="1 2">
    <name type="scientific">Bacteroides fragilis str. 3976T8</name>
    <dbReference type="NCBI Taxonomy" id="1339314"/>
    <lineage>
        <taxon>Bacteria</taxon>
        <taxon>Pseudomonadati</taxon>
        <taxon>Bacteroidota</taxon>
        <taxon>Bacteroidia</taxon>
        <taxon>Bacteroidales</taxon>
        <taxon>Bacteroidaceae</taxon>
        <taxon>Bacteroides</taxon>
    </lineage>
</organism>
<dbReference type="Pfam" id="PF17170">
    <property type="entry name" value="DUF5128"/>
    <property type="match status" value="1"/>
</dbReference>
<sequence>MILAQILVKDLFNMIKKIFFSSFLLIIMFCGCMTQNEITGSVAKLETVEKVVDDTLFLKNPQVFCLETKDNALIKRINRVIEWKNTYYILDKSMKQVLAFNDKGRHLFTIHRVGIGKGEYGSILDIAIDRQNENLVFLADPTSLIYYDLQGNFIKTTKLQGYYHSIAIDNGVTYLENATYINNQLSTSSITVIAPDNQKTELLKPLREIAPYCFIGGSRLNGTTPIVFTRKFDNTIYQLEDGKITPYYSFDFMNENFPEAAKDKEYTCRELNKFTWDRYVYLMTNVANAPQYLMFSTNLFGVYVFDKTQNKLLKYNKIRNTGYQTDLHQYIPVEGANNRVFFTVYPTTLFSLKAIVDNHPSFKDKMSDKLYKLTESLDSDSNPVIFSYQIK</sequence>
<gene>
    <name evidence="1" type="ORF">M123_0956</name>
</gene>
<dbReference type="SUPFAM" id="SSF63825">
    <property type="entry name" value="YWTD domain"/>
    <property type="match status" value="1"/>
</dbReference>
<dbReference type="EMBL" id="JGDS01000038">
    <property type="protein sequence ID" value="EXZ74841.1"/>
    <property type="molecule type" value="Genomic_DNA"/>
</dbReference>
<reference evidence="1 2" key="1">
    <citation type="submission" date="2014-02" db="EMBL/GenBank/DDBJ databases">
        <authorList>
            <person name="Sears C."/>
            <person name="Carroll K."/>
            <person name="Sack B.R."/>
            <person name="Qadri F."/>
            <person name="Myers L.L."/>
            <person name="Chung G.-T."/>
            <person name="Escheverria P."/>
            <person name="Fraser C.M."/>
            <person name="Sadzewicz L."/>
            <person name="Shefchek K.A."/>
            <person name="Tallon L."/>
            <person name="Das S.P."/>
            <person name="Daugherty S."/>
            <person name="Mongodin E.F."/>
        </authorList>
    </citation>
    <scope>NUCLEOTIDE SEQUENCE [LARGE SCALE GENOMIC DNA]</scope>
    <source>
        <strain evidence="1 2">3976T8</strain>
    </source>
</reference>
<dbReference type="PATRIC" id="fig|1339314.3.peg.1192"/>
<protein>
    <recommendedName>
        <fullName evidence="3">6-bladed beta-propeller</fullName>
    </recommendedName>
</protein>
<comment type="caution">
    <text evidence="1">The sequence shown here is derived from an EMBL/GenBank/DDBJ whole genome shotgun (WGS) entry which is preliminary data.</text>
</comment>
<name>A0A016ECL9_BACFG</name>
<dbReference type="AlphaFoldDB" id="A0A016ECL9"/>
<evidence type="ECO:0000313" key="2">
    <source>
        <dbReference type="Proteomes" id="UP000020938"/>
    </source>
</evidence>
<evidence type="ECO:0000313" key="1">
    <source>
        <dbReference type="EMBL" id="EXZ74841.1"/>
    </source>
</evidence>
<dbReference type="Gene3D" id="2.120.10.30">
    <property type="entry name" value="TolB, C-terminal domain"/>
    <property type="match status" value="1"/>
</dbReference>
<dbReference type="RefSeq" id="WP_032597798.1">
    <property type="nucleotide sequence ID" value="NZ_JGDS01000038.1"/>
</dbReference>
<accession>A0A016ECL9</accession>
<dbReference type="Proteomes" id="UP000020938">
    <property type="component" value="Unassembled WGS sequence"/>
</dbReference>
<evidence type="ECO:0008006" key="3">
    <source>
        <dbReference type="Google" id="ProtNLM"/>
    </source>
</evidence>
<proteinExistence type="predicted"/>